<dbReference type="Proteomes" id="UP000002706">
    <property type="component" value="Chromosome"/>
</dbReference>
<dbReference type="KEGG" id="chy:CHY_0366"/>
<organism evidence="1 2">
    <name type="scientific">Carboxydothermus hydrogenoformans (strain ATCC BAA-161 / DSM 6008 / Z-2901)</name>
    <dbReference type="NCBI Taxonomy" id="246194"/>
    <lineage>
        <taxon>Bacteria</taxon>
        <taxon>Bacillati</taxon>
        <taxon>Bacillota</taxon>
        <taxon>Clostridia</taxon>
        <taxon>Thermoanaerobacterales</taxon>
        <taxon>Thermoanaerobacteraceae</taxon>
        <taxon>Carboxydothermus</taxon>
    </lineage>
</organism>
<dbReference type="AlphaFoldDB" id="Q3AF55"/>
<sequence length="42" mass="5099">MRTCSKTSRIRLAKKGKAQSLFKAFFERLTLKFYLNFFFFVK</sequence>
<reference evidence="1 2" key="1">
    <citation type="journal article" date="2005" name="PLoS Genet.">
        <title>Life in hot carbon monoxide: the complete genome sequence of Carboxydothermus hydrogenoformans Z-2901.</title>
        <authorList>
            <person name="Wu M."/>
            <person name="Ren Q."/>
            <person name="Durkin A.S."/>
            <person name="Daugherty S.C."/>
            <person name="Brinkac L.M."/>
            <person name="Dodson R.J."/>
            <person name="Madupu R."/>
            <person name="Sullivan S.A."/>
            <person name="Kolonay J.F."/>
            <person name="Haft D.H."/>
            <person name="Nelson W.C."/>
            <person name="Tallon L.J."/>
            <person name="Jones K.M."/>
            <person name="Ulrich L.E."/>
            <person name="Gonzalez J.M."/>
            <person name="Zhulin I.B."/>
            <person name="Robb F.T."/>
            <person name="Eisen J.A."/>
        </authorList>
    </citation>
    <scope>NUCLEOTIDE SEQUENCE [LARGE SCALE GENOMIC DNA]</scope>
    <source>
        <strain evidence="2">ATCC BAA-161 / DSM 6008 / Z-2901</strain>
    </source>
</reference>
<dbReference type="HOGENOM" id="CLU_3248959_0_0_9"/>
<protein>
    <submittedName>
        <fullName evidence="1">Uncharacterized protein</fullName>
    </submittedName>
</protein>
<accession>Q3AF55</accession>
<name>Q3AF55_CARHZ</name>
<keyword evidence="2" id="KW-1185">Reference proteome</keyword>
<dbReference type="STRING" id="246194.CHY_0366"/>
<evidence type="ECO:0000313" key="2">
    <source>
        <dbReference type="Proteomes" id="UP000002706"/>
    </source>
</evidence>
<dbReference type="InParanoid" id="Q3AF55"/>
<dbReference type="EMBL" id="CP000141">
    <property type="protein sequence ID" value="ABB16064.1"/>
    <property type="molecule type" value="Genomic_DNA"/>
</dbReference>
<evidence type="ECO:0000313" key="1">
    <source>
        <dbReference type="EMBL" id="ABB16064.1"/>
    </source>
</evidence>
<proteinExistence type="predicted"/>
<gene>
    <name evidence="1" type="ordered locus">CHY_0366</name>
</gene>